<sequence length="164" mass="18942">MEDEERRRKIEYGRAIAAAWRLSGAADAMEDEERQRKIEYGRAIVEVWRLSQPSEAMEEEERRRKIEYARAKLAQYRQREARCVGQTTKKSKKVSSCKQDEHSSNINECRNDMFKNVSQRIETNGNADSTDMILFPSGQTKKHNQVLAESHASNSAPASQEYRG</sequence>
<dbReference type="RefSeq" id="XP_040597045.1">
    <property type="nucleotide sequence ID" value="XM_040741111.1"/>
</dbReference>
<dbReference type="Proteomes" id="UP000886700">
    <property type="component" value="Unplaced"/>
</dbReference>
<name>A0ABM2X8H1_MESAU</name>
<evidence type="ECO:0000313" key="2">
    <source>
        <dbReference type="Proteomes" id="UP000886700"/>
    </source>
</evidence>
<feature type="region of interest" description="Disordered" evidence="1">
    <location>
        <begin position="79"/>
        <end position="103"/>
    </location>
</feature>
<accession>A0ABM2X8H1</accession>
<evidence type="ECO:0000313" key="3">
    <source>
        <dbReference type="RefSeq" id="XP_040597045.1"/>
    </source>
</evidence>
<protein>
    <submittedName>
        <fullName evidence="3">A-kinase anchor protein 9-like isoform X1</fullName>
    </submittedName>
</protein>
<reference evidence="3" key="1">
    <citation type="submission" date="2025-08" db="UniProtKB">
        <authorList>
            <consortium name="RefSeq"/>
        </authorList>
    </citation>
    <scope>IDENTIFICATION</scope>
    <source>
        <tissue evidence="3">Liver</tissue>
    </source>
</reference>
<gene>
    <name evidence="3" type="primary">LOC121138403</name>
</gene>
<feature type="region of interest" description="Disordered" evidence="1">
    <location>
        <begin position="122"/>
        <end position="164"/>
    </location>
</feature>
<organism evidence="2 3">
    <name type="scientific">Mesocricetus auratus</name>
    <name type="common">Golden hamster</name>
    <dbReference type="NCBI Taxonomy" id="10036"/>
    <lineage>
        <taxon>Eukaryota</taxon>
        <taxon>Metazoa</taxon>
        <taxon>Chordata</taxon>
        <taxon>Craniata</taxon>
        <taxon>Vertebrata</taxon>
        <taxon>Euteleostomi</taxon>
        <taxon>Mammalia</taxon>
        <taxon>Eutheria</taxon>
        <taxon>Euarchontoglires</taxon>
        <taxon>Glires</taxon>
        <taxon>Rodentia</taxon>
        <taxon>Myomorpha</taxon>
        <taxon>Muroidea</taxon>
        <taxon>Cricetidae</taxon>
        <taxon>Cricetinae</taxon>
        <taxon>Mesocricetus</taxon>
    </lineage>
</organism>
<evidence type="ECO:0000256" key="1">
    <source>
        <dbReference type="SAM" id="MobiDB-lite"/>
    </source>
</evidence>
<proteinExistence type="predicted"/>
<dbReference type="GeneID" id="121138403"/>
<keyword evidence="2" id="KW-1185">Reference proteome</keyword>